<evidence type="ECO:0000313" key="5">
    <source>
        <dbReference type="Proteomes" id="UP001602245"/>
    </source>
</evidence>
<evidence type="ECO:0000256" key="1">
    <source>
        <dbReference type="ARBA" id="ARBA00022723"/>
    </source>
</evidence>
<dbReference type="PANTHER" id="PTHR43808:SF31">
    <property type="entry name" value="N-ACETYL-L-CITRULLINE DEACETYLASE"/>
    <property type="match status" value="1"/>
</dbReference>
<feature type="domain" description="Peptidase M20 dimerisation" evidence="3">
    <location>
        <begin position="162"/>
        <end position="247"/>
    </location>
</feature>
<evidence type="ECO:0000259" key="3">
    <source>
        <dbReference type="Pfam" id="PF07687"/>
    </source>
</evidence>
<comment type="caution">
    <text evidence="4">The sequence shown here is derived from an EMBL/GenBank/DDBJ whole genome shotgun (WGS) entry which is preliminary data.</text>
</comment>
<dbReference type="InterPro" id="IPR050072">
    <property type="entry name" value="Peptidase_M20A"/>
</dbReference>
<reference evidence="4 5" key="1">
    <citation type="submission" date="2024-10" db="EMBL/GenBank/DDBJ databases">
        <title>The Natural Products Discovery Center: Release of the First 8490 Sequenced Strains for Exploring Actinobacteria Biosynthetic Diversity.</title>
        <authorList>
            <person name="Kalkreuter E."/>
            <person name="Kautsar S.A."/>
            <person name="Yang D."/>
            <person name="Bader C.D."/>
            <person name="Teijaro C.N."/>
            <person name="Fluegel L."/>
            <person name="Davis C.M."/>
            <person name="Simpson J.R."/>
            <person name="Lauterbach L."/>
            <person name="Steele A.D."/>
            <person name="Gui C."/>
            <person name="Meng S."/>
            <person name="Li G."/>
            <person name="Viehrig K."/>
            <person name="Ye F."/>
            <person name="Su P."/>
            <person name="Kiefer A.F."/>
            <person name="Nichols A."/>
            <person name="Cepeda A.J."/>
            <person name="Yan W."/>
            <person name="Fan B."/>
            <person name="Jiang Y."/>
            <person name="Adhikari A."/>
            <person name="Zheng C.-J."/>
            <person name="Schuster L."/>
            <person name="Cowan T.M."/>
            <person name="Smanski M.J."/>
            <person name="Chevrette M.G."/>
            <person name="De Carvalho L.P.S."/>
            <person name="Shen B."/>
        </authorList>
    </citation>
    <scope>NUCLEOTIDE SEQUENCE [LARGE SCALE GENOMIC DNA]</scope>
    <source>
        <strain evidence="4 5">NPDC000087</strain>
    </source>
</reference>
<keyword evidence="2" id="KW-0378">Hydrolase</keyword>
<evidence type="ECO:0000256" key="2">
    <source>
        <dbReference type="ARBA" id="ARBA00022801"/>
    </source>
</evidence>
<gene>
    <name evidence="4" type="ORF">ACFY35_01120</name>
</gene>
<accession>A0ABW6W3Y9</accession>
<proteinExistence type="predicted"/>
<dbReference type="RefSeq" id="WP_020518440.1">
    <property type="nucleotide sequence ID" value="NZ_JBIAZU010000001.1"/>
</dbReference>
<dbReference type="InterPro" id="IPR002933">
    <property type="entry name" value="Peptidase_M20"/>
</dbReference>
<name>A0ABW6W3Y9_9ACTN</name>
<evidence type="ECO:0000313" key="4">
    <source>
        <dbReference type="EMBL" id="MFF5288007.1"/>
    </source>
</evidence>
<organism evidence="4 5">
    <name type="scientific">Paractinoplanes globisporus</name>
    <dbReference type="NCBI Taxonomy" id="113565"/>
    <lineage>
        <taxon>Bacteria</taxon>
        <taxon>Bacillati</taxon>
        <taxon>Actinomycetota</taxon>
        <taxon>Actinomycetes</taxon>
        <taxon>Micromonosporales</taxon>
        <taxon>Micromonosporaceae</taxon>
        <taxon>Paractinoplanes</taxon>
    </lineage>
</organism>
<dbReference type="Gene3D" id="3.40.630.10">
    <property type="entry name" value="Zn peptidases"/>
    <property type="match status" value="1"/>
</dbReference>
<dbReference type="InterPro" id="IPR011650">
    <property type="entry name" value="Peptidase_M20_dimer"/>
</dbReference>
<dbReference type="InterPro" id="IPR036264">
    <property type="entry name" value="Bact_exopeptidase_dim_dom"/>
</dbReference>
<dbReference type="EMBL" id="JBIAZU010000001">
    <property type="protein sequence ID" value="MFF5288007.1"/>
    <property type="molecule type" value="Genomic_DNA"/>
</dbReference>
<keyword evidence="1" id="KW-0479">Metal-binding</keyword>
<sequence>MTQWTDKLAQLIAVRSTADRPAELRKALDLVIAEAGPGLTVRRFESNGKPSALLHPPGAADDLQVILNAHLDVVPAPDEQFVARRDGDRLHGRGAHDMKAAALVMTGVFREVARSLPYGMGLQLVTDEEVGGADGTGHQLAEGVRAGFVVIGEQSDLRVVTESKGICHARLTTTGRAAHAAYPWLGENAVLKLTKAIQSVLVRYPVPAAEEWTTTVNMARIETPNRAYNQVPAAAEAWLDIRYPPTDPDFAGRTRDEIAAHLGRIAGETAIVDTLGPPHRADPDGPGVVALRAAIRSATDRPGDLLRKHGAADGRYYHERGIDAVIFGPGGDGQHGPAEYVDLTTLRPYHDALVEFTRRWPAAASAPGGSARPG</sequence>
<dbReference type="SUPFAM" id="SSF53187">
    <property type="entry name" value="Zn-dependent exopeptidases"/>
    <property type="match status" value="1"/>
</dbReference>
<keyword evidence="5" id="KW-1185">Reference proteome</keyword>
<dbReference type="Pfam" id="PF01546">
    <property type="entry name" value="Peptidase_M20"/>
    <property type="match status" value="1"/>
</dbReference>
<dbReference type="PANTHER" id="PTHR43808">
    <property type="entry name" value="ACETYLORNITHINE DEACETYLASE"/>
    <property type="match status" value="1"/>
</dbReference>
<protein>
    <submittedName>
        <fullName evidence="4">M20 family metallopeptidase</fullName>
    </submittedName>
</protein>
<dbReference type="Gene3D" id="3.30.70.360">
    <property type="match status" value="1"/>
</dbReference>
<dbReference type="SUPFAM" id="SSF55031">
    <property type="entry name" value="Bacterial exopeptidase dimerisation domain"/>
    <property type="match status" value="1"/>
</dbReference>
<dbReference type="Proteomes" id="UP001602245">
    <property type="component" value="Unassembled WGS sequence"/>
</dbReference>
<dbReference type="Pfam" id="PF07687">
    <property type="entry name" value="M20_dimer"/>
    <property type="match status" value="1"/>
</dbReference>